<evidence type="ECO:0000313" key="2">
    <source>
        <dbReference type="EMBL" id="KAK4537593.1"/>
    </source>
</evidence>
<dbReference type="GO" id="GO:0040029">
    <property type="term" value="P:epigenetic regulation of gene expression"/>
    <property type="evidence" value="ECO:0007669"/>
    <property type="project" value="TreeGrafter"/>
</dbReference>
<dbReference type="InterPro" id="IPR023801">
    <property type="entry name" value="His_deacetylse_dom"/>
</dbReference>
<accession>A0AAV9IZS5</accession>
<dbReference type="InterPro" id="IPR023696">
    <property type="entry name" value="Ureohydrolase_dom_sf"/>
</dbReference>
<dbReference type="PANTHER" id="PTHR10625">
    <property type="entry name" value="HISTONE DEACETYLASE HDAC1-RELATED"/>
    <property type="match status" value="1"/>
</dbReference>
<comment type="caution">
    <text evidence="2">The sequence shown here is derived from an EMBL/GenBank/DDBJ whole genome shotgun (WGS) entry which is preliminary data.</text>
</comment>
<dbReference type="EMBL" id="JANCYW010000013">
    <property type="protein sequence ID" value="KAK4537593.1"/>
    <property type="molecule type" value="Genomic_DNA"/>
</dbReference>
<dbReference type="CDD" id="cd09992">
    <property type="entry name" value="HDAC_classII"/>
    <property type="match status" value="1"/>
</dbReference>
<dbReference type="Pfam" id="PF00850">
    <property type="entry name" value="Hist_deacetyl"/>
    <property type="match status" value="1"/>
</dbReference>
<dbReference type="InterPro" id="IPR000286">
    <property type="entry name" value="HDACs"/>
</dbReference>
<dbReference type="InterPro" id="IPR037138">
    <property type="entry name" value="His_deacetylse_dom_sf"/>
</dbReference>
<evidence type="ECO:0000313" key="3">
    <source>
        <dbReference type="Proteomes" id="UP001301350"/>
    </source>
</evidence>
<gene>
    <name evidence="2" type="ORF">CDCA_CDCA13G3618</name>
</gene>
<dbReference type="AlphaFoldDB" id="A0AAV9IZS5"/>
<evidence type="ECO:0000259" key="1">
    <source>
        <dbReference type="Pfam" id="PF00850"/>
    </source>
</evidence>
<feature type="domain" description="Histone deacetylase" evidence="1">
    <location>
        <begin position="100"/>
        <end position="401"/>
    </location>
</feature>
<keyword evidence="3" id="KW-1185">Reference proteome</keyword>
<dbReference type="PANTHER" id="PTHR10625:SF10">
    <property type="entry name" value="HISTONE DEACETYLASE HDAC1"/>
    <property type="match status" value="1"/>
</dbReference>
<dbReference type="Gene3D" id="3.40.800.20">
    <property type="entry name" value="Histone deacetylase domain"/>
    <property type="match status" value="1"/>
</dbReference>
<dbReference type="Proteomes" id="UP001301350">
    <property type="component" value="Unassembled WGS sequence"/>
</dbReference>
<sequence length="416" mass="45548">MSHRTLAWLTPCWGATRRSSFRGWICCARPSPHPRREPTVTVWRSDAFRLHWPYGDDGDDVDDLGAVHAEHPGRLRAVEQALRSSSLRLEWREARAISTEEMARVPAILEVMEQEQEQDEQPGDDLLEHTLRSAALVHYTDYLWDLYKLVHQRHAGRLDADTYLCPQSFRVALMAVGAVLDAIAAVRQPQHGSKLAFVACRPPGHHATRASGMGFCLLSNVAIGALQALRAAGPTAGDGGSGKHVERVGILDFDVHQGNGTENAVRGEPRVRFASLHEWPLYPMTGDDPQEHGPKRNLANFPLPAGTGWKNGYAEAYARALDHLWHGVNGEGAPGVDLLLVSAGYDALASDPLAHLELRAEDYAEMARLLVKRFGPEVPVVFCLEGGYDVNAIGEAVVATLSGALEARTAQVKLQV</sequence>
<proteinExistence type="predicted"/>
<dbReference type="PRINTS" id="PR01270">
    <property type="entry name" value="HDASUPER"/>
</dbReference>
<dbReference type="SUPFAM" id="SSF52768">
    <property type="entry name" value="Arginase/deacetylase"/>
    <property type="match status" value="1"/>
</dbReference>
<organism evidence="2 3">
    <name type="scientific">Cyanidium caldarium</name>
    <name type="common">Red alga</name>
    <dbReference type="NCBI Taxonomy" id="2771"/>
    <lineage>
        <taxon>Eukaryota</taxon>
        <taxon>Rhodophyta</taxon>
        <taxon>Bangiophyceae</taxon>
        <taxon>Cyanidiales</taxon>
        <taxon>Cyanidiaceae</taxon>
        <taxon>Cyanidium</taxon>
    </lineage>
</organism>
<name>A0AAV9IZS5_CYACA</name>
<dbReference type="GO" id="GO:0004407">
    <property type="term" value="F:histone deacetylase activity"/>
    <property type="evidence" value="ECO:0007669"/>
    <property type="project" value="TreeGrafter"/>
</dbReference>
<reference evidence="2 3" key="1">
    <citation type="submission" date="2022-07" db="EMBL/GenBank/DDBJ databases">
        <title>Genome-wide signatures of adaptation to extreme environments.</title>
        <authorList>
            <person name="Cho C.H."/>
            <person name="Yoon H.S."/>
        </authorList>
    </citation>
    <scope>NUCLEOTIDE SEQUENCE [LARGE SCALE GENOMIC DNA]</scope>
    <source>
        <strain evidence="2 3">DBV 063 E5</strain>
    </source>
</reference>
<protein>
    <recommendedName>
        <fullName evidence="1">Histone deacetylase domain-containing protein</fullName>
    </recommendedName>
</protein>